<proteinExistence type="predicted"/>
<feature type="non-terminal residue" evidence="1">
    <location>
        <position position="1"/>
    </location>
</feature>
<protein>
    <submittedName>
        <fullName evidence="1">Uncharacterized protein</fullName>
    </submittedName>
</protein>
<dbReference type="AlphaFoldDB" id="A0A699WH64"/>
<sequence length="94" mass="10039">YGEAFPTVSSLDARQDRENIAKISVMSYESSPRVPSLDADEDKSTGKWSNDTEEMVNMLSSMEVTNILSSEGTAFSTASVSPADVFPTAGVPTV</sequence>
<feature type="non-terminal residue" evidence="1">
    <location>
        <position position="94"/>
    </location>
</feature>
<evidence type="ECO:0000313" key="1">
    <source>
        <dbReference type="EMBL" id="GFD45046.1"/>
    </source>
</evidence>
<reference evidence="1" key="1">
    <citation type="journal article" date="2019" name="Sci. Rep.">
        <title>Draft genome of Tanacetum cinerariifolium, the natural source of mosquito coil.</title>
        <authorList>
            <person name="Yamashiro T."/>
            <person name="Shiraishi A."/>
            <person name="Satake H."/>
            <person name="Nakayama K."/>
        </authorList>
    </citation>
    <scope>NUCLEOTIDE SEQUENCE</scope>
</reference>
<accession>A0A699WH64</accession>
<organism evidence="1">
    <name type="scientific">Tanacetum cinerariifolium</name>
    <name type="common">Dalmatian daisy</name>
    <name type="synonym">Chrysanthemum cinerariifolium</name>
    <dbReference type="NCBI Taxonomy" id="118510"/>
    <lineage>
        <taxon>Eukaryota</taxon>
        <taxon>Viridiplantae</taxon>
        <taxon>Streptophyta</taxon>
        <taxon>Embryophyta</taxon>
        <taxon>Tracheophyta</taxon>
        <taxon>Spermatophyta</taxon>
        <taxon>Magnoliopsida</taxon>
        <taxon>eudicotyledons</taxon>
        <taxon>Gunneridae</taxon>
        <taxon>Pentapetalae</taxon>
        <taxon>asterids</taxon>
        <taxon>campanulids</taxon>
        <taxon>Asterales</taxon>
        <taxon>Asteraceae</taxon>
        <taxon>Asteroideae</taxon>
        <taxon>Anthemideae</taxon>
        <taxon>Anthemidinae</taxon>
        <taxon>Tanacetum</taxon>
    </lineage>
</organism>
<dbReference type="EMBL" id="BKCJ011638679">
    <property type="protein sequence ID" value="GFD45046.1"/>
    <property type="molecule type" value="Genomic_DNA"/>
</dbReference>
<name>A0A699WH64_TANCI</name>
<gene>
    <name evidence="1" type="ORF">Tci_917015</name>
</gene>
<comment type="caution">
    <text evidence="1">The sequence shown here is derived from an EMBL/GenBank/DDBJ whole genome shotgun (WGS) entry which is preliminary data.</text>
</comment>